<evidence type="ECO:0000256" key="1">
    <source>
        <dbReference type="ARBA" id="ARBA00023015"/>
    </source>
</evidence>
<sequence length="180" mass="19503">MEAAIATIAEVGYRNASFARIAKRAGLSSTGLISYHFTSRDELIQQVVAEVVGAIGRFMAERVARADGAAEALRAYIEGNVEFIGAHRAEMKALLEIFMNGGFVYDNTTEQAVVSPIENILRAGQDSGQFRPFDPMVMATLIQRAVDGLPFLLAAKPSIDLQSYATEVATVFDLATRADR</sequence>
<keyword evidence="1" id="KW-0805">Transcription regulation</keyword>
<feature type="domain" description="HTH tetR-type" evidence="4">
    <location>
        <begin position="2"/>
        <end position="47"/>
    </location>
</feature>
<evidence type="ECO:0000259" key="4">
    <source>
        <dbReference type="Pfam" id="PF00440"/>
    </source>
</evidence>
<evidence type="ECO:0000313" key="5">
    <source>
        <dbReference type="EMBL" id="MBJ7610560.1"/>
    </source>
</evidence>
<proteinExistence type="predicted"/>
<reference evidence="5 6" key="1">
    <citation type="submission" date="2020-10" db="EMBL/GenBank/DDBJ databases">
        <title>Ca. Dormibacterota MAGs.</title>
        <authorList>
            <person name="Montgomery K."/>
        </authorList>
    </citation>
    <scope>NUCLEOTIDE SEQUENCE [LARGE SCALE GENOMIC DNA]</scope>
    <source>
        <strain evidence="5">Mitchell_Peninsula_5</strain>
    </source>
</reference>
<dbReference type="GO" id="GO:0000976">
    <property type="term" value="F:transcription cis-regulatory region binding"/>
    <property type="evidence" value="ECO:0007669"/>
    <property type="project" value="TreeGrafter"/>
</dbReference>
<evidence type="ECO:0000313" key="6">
    <source>
        <dbReference type="Proteomes" id="UP000614410"/>
    </source>
</evidence>
<dbReference type="PANTHER" id="PTHR30055">
    <property type="entry name" value="HTH-TYPE TRANSCRIPTIONAL REGULATOR RUTR"/>
    <property type="match status" value="1"/>
</dbReference>
<protein>
    <submittedName>
        <fullName evidence="5">TetR family transcriptional regulator</fullName>
    </submittedName>
</protein>
<evidence type="ECO:0000256" key="2">
    <source>
        <dbReference type="ARBA" id="ARBA00023125"/>
    </source>
</evidence>
<dbReference type="Gene3D" id="1.10.357.10">
    <property type="entry name" value="Tetracycline Repressor, domain 2"/>
    <property type="match status" value="1"/>
</dbReference>
<dbReference type="Gene3D" id="1.10.10.60">
    <property type="entry name" value="Homeodomain-like"/>
    <property type="match status" value="1"/>
</dbReference>
<dbReference type="InterPro" id="IPR001647">
    <property type="entry name" value="HTH_TetR"/>
</dbReference>
<organism evidence="5 6">
    <name type="scientific">Candidatus Amunia macphersoniae</name>
    <dbReference type="NCBI Taxonomy" id="3127014"/>
    <lineage>
        <taxon>Bacteria</taxon>
        <taxon>Bacillati</taxon>
        <taxon>Candidatus Dormiibacterota</taxon>
        <taxon>Candidatus Dormibacteria</taxon>
        <taxon>Candidatus Aeolococcales</taxon>
        <taxon>Candidatus Aeolococcaceae</taxon>
        <taxon>Candidatus Amunia</taxon>
    </lineage>
</organism>
<accession>A0A934KRQ4</accession>
<dbReference type="GO" id="GO:0003700">
    <property type="term" value="F:DNA-binding transcription factor activity"/>
    <property type="evidence" value="ECO:0007669"/>
    <property type="project" value="TreeGrafter"/>
</dbReference>
<gene>
    <name evidence="5" type="ORF">JF887_14215</name>
</gene>
<dbReference type="PANTHER" id="PTHR30055:SF234">
    <property type="entry name" value="HTH-TYPE TRANSCRIPTIONAL REGULATOR BETI"/>
    <property type="match status" value="1"/>
</dbReference>
<dbReference type="InterPro" id="IPR050109">
    <property type="entry name" value="HTH-type_TetR-like_transc_reg"/>
</dbReference>
<dbReference type="InterPro" id="IPR009057">
    <property type="entry name" value="Homeodomain-like_sf"/>
</dbReference>
<name>A0A934KRQ4_9BACT</name>
<keyword evidence="3" id="KW-0804">Transcription</keyword>
<dbReference type="Pfam" id="PF00440">
    <property type="entry name" value="TetR_N"/>
    <property type="match status" value="1"/>
</dbReference>
<dbReference type="AlphaFoldDB" id="A0A934KRQ4"/>
<dbReference type="SUPFAM" id="SSF48498">
    <property type="entry name" value="Tetracyclin repressor-like, C-terminal domain"/>
    <property type="match status" value="1"/>
</dbReference>
<dbReference type="SUPFAM" id="SSF46689">
    <property type="entry name" value="Homeodomain-like"/>
    <property type="match status" value="1"/>
</dbReference>
<dbReference type="Proteomes" id="UP000614410">
    <property type="component" value="Unassembled WGS sequence"/>
</dbReference>
<dbReference type="InterPro" id="IPR036271">
    <property type="entry name" value="Tet_transcr_reg_TetR-rel_C_sf"/>
</dbReference>
<evidence type="ECO:0000256" key="3">
    <source>
        <dbReference type="ARBA" id="ARBA00023163"/>
    </source>
</evidence>
<dbReference type="EMBL" id="JAEKNN010000065">
    <property type="protein sequence ID" value="MBJ7610560.1"/>
    <property type="molecule type" value="Genomic_DNA"/>
</dbReference>
<keyword evidence="2" id="KW-0238">DNA-binding</keyword>
<comment type="caution">
    <text evidence="5">The sequence shown here is derived from an EMBL/GenBank/DDBJ whole genome shotgun (WGS) entry which is preliminary data.</text>
</comment>